<proteinExistence type="predicted"/>
<keyword evidence="3" id="KW-0406">Ion transport</keyword>
<feature type="transmembrane region" description="Helical" evidence="1">
    <location>
        <begin position="146"/>
        <end position="167"/>
    </location>
</feature>
<keyword evidence="3" id="KW-0407">Ion channel</keyword>
<dbReference type="EMBL" id="JAAXPE010000010">
    <property type="protein sequence ID" value="NKY86510.1"/>
    <property type="molecule type" value="Genomic_DNA"/>
</dbReference>
<feature type="transmembrane region" description="Helical" evidence="1">
    <location>
        <begin position="18"/>
        <end position="42"/>
    </location>
</feature>
<reference evidence="3 4" key="1">
    <citation type="submission" date="2020-04" db="EMBL/GenBank/DDBJ databases">
        <title>MicrobeNet Type strains.</title>
        <authorList>
            <person name="Nicholson A.C."/>
        </authorList>
    </citation>
    <scope>NUCLEOTIDE SEQUENCE [LARGE SCALE GENOMIC DNA]</scope>
    <source>
        <strain evidence="3 4">DSM 44445</strain>
    </source>
</reference>
<dbReference type="SUPFAM" id="SSF81324">
    <property type="entry name" value="Voltage-gated potassium channels"/>
    <property type="match status" value="1"/>
</dbReference>
<organism evidence="3 4">
    <name type="scientific">Nocardia veterana</name>
    <dbReference type="NCBI Taxonomy" id="132249"/>
    <lineage>
        <taxon>Bacteria</taxon>
        <taxon>Bacillati</taxon>
        <taxon>Actinomycetota</taxon>
        <taxon>Actinomycetes</taxon>
        <taxon>Mycobacteriales</taxon>
        <taxon>Nocardiaceae</taxon>
        <taxon>Nocardia</taxon>
    </lineage>
</organism>
<keyword evidence="3" id="KW-0813">Transport</keyword>
<keyword evidence="1" id="KW-1133">Transmembrane helix</keyword>
<evidence type="ECO:0000259" key="2">
    <source>
        <dbReference type="Pfam" id="PF07885"/>
    </source>
</evidence>
<dbReference type="AlphaFoldDB" id="A0A7X6RHX8"/>
<gene>
    <name evidence="3" type="ORF">HGA07_12820</name>
</gene>
<dbReference type="GO" id="GO:0034220">
    <property type="term" value="P:monoatomic ion transmembrane transport"/>
    <property type="evidence" value="ECO:0007669"/>
    <property type="project" value="UniProtKB-KW"/>
</dbReference>
<evidence type="ECO:0000313" key="4">
    <source>
        <dbReference type="Proteomes" id="UP000523447"/>
    </source>
</evidence>
<sequence length="181" mass="19502">MDPHQQWLPAENPRRRRLLLAAAARTALTTVVLTTLYFVLPLHGPNRIGLWAELAGGFVVVIALIAWQVRRVVAARYPGLRAVEALALTAVVFILLYATIYYELSVTAPDSFTALLTRVDALYFTVTVLGTVGFGDLAATTQVARILVTVQILADLVLLGAGVRLLVAAAHRGRARSASST</sequence>
<dbReference type="Pfam" id="PF07885">
    <property type="entry name" value="Ion_trans_2"/>
    <property type="match status" value="1"/>
</dbReference>
<keyword evidence="1" id="KW-0472">Membrane</keyword>
<keyword evidence="4" id="KW-1185">Reference proteome</keyword>
<protein>
    <submittedName>
        <fullName evidence="3">Two pore domain potassium channel family protein</fullName>
    </submittedName>
</protein>
<feature type="transmembrane region" description="Helical" evidence="1">
    <location>
        <begin position="48"/>
        <end position="67"/>
    </location>
</feature>
<feature type="transmembrane region" description="Helical" evidence="1">
    <location>
        <begin position="121"/>
        <end position="139"/>
    </location>
</feature>
<evidence type="ECO:0000256" key="1">
    <source>
        <dbReference type="SAM" id="Phobius"/>
    </source>
</evidence>
<name>A0A7X6RHX8_9NOCA</name>
<dbReference type="RefSeq" id="WP_051031208.1">
    <property type="nucleotide sequence ID" value="NZ_CAWPHS010000002.1"/>
</dbReference>
<comment type="caution">
    <text evidence="3">The sequence shown here is derived from an EMBL/GenBank/DDBJ whole genome shotgun (WGS) entry which is preliminary data.</text>
</comment>
<accession>A0A7X6RHX8</accession>
<keyword evidence="1" id="KW-0812">Transmembrane</keyword>
<evidence type="ECO:0000313" key="3">
    <source>
        <dbReference type="EMBL" id="NKY86510.1"/>
    </source>
</evidence>
<dbReference type="InterPro" id="IPR013099">
    <property type="entry name" value="K_chnl_dom"/>
</dbReference>
<feature type="domain" description="Potassium channel" evidence="2">
    <location>
        <begin position="90"/>
        <end position="167"/>
    </location>
</feature>
<dbReference type="Gene3D" id="1.10.287.70">
    <property type="match status" value="1"/>
</dbReference>
<dbReference type="Proteomes" id="UP000523447">
    <property type="component" value="Unassembled WGS sequence"/>
</dbReference>
<feature type="transmembrane region" description="Helical" evidence="1">
    <location>
        <begin position="79"/>
        <end position="101"/>
    </location>
</feature>